<comment type="caution">
    <text evidence="1">The sequence shown here is derived from an EMBL/GenBank/DDBJ whole genome shotgun (WGS) entry which is preliminary data.</text>
</comment>
<dbReference type="Proteomes" id="UP000241346">
    <property type="component" value="Unassembled WGS sequence"/>
</dbReference>
<accession>A0A2T3N7Y7</accession>
<proteinExistence type="predicted"/>
<protein>
    <submittedName>
        <fullName evidence="1">Uncharacterized protein</fullName>
    </submittedName>
</protein>
<sequence length="268" mass="30730">MLIAVLTSCTTSPQHKISDSSTIAELAEYTWHSTEAGLISLYRLKSPIIDSDYAREFNMYWCVNSDEYNREHIRYIFSKRCNQRNGIVKRSDINWCVSENEDIPLFGYKVGNGRLHEPEANCGPRSGGFTDIGLITYEPPSKANAENWKKFTKAKGYRTDEELKTQREITQAKNDAMFKKVERNGQVILESSGQRVCREDKGYFYSGIIQDVNRPKSEILVYLDNVTVGKNTTIVPSGFTPHARWSSAYEWQLCILKWDGYKITSSMN</sequence>
<reference evidence="1 2" key="1">
    <citation type="submission" date="2018-03" db="EMBL/GenBank/DDBJ databases">
        <title>Whole genome sequencing of Histamine producing bacteria.</title>
        <authorList>
            <person name="Butler K."/>
        </authorList>
    </citation>
    <scope>NUCLEOTIDE SEQUENCE [LARGE SCALE GENOMIC DNA]</scope>
    <source>
        <strain evidence="1 2">DSM 19138</strain>
    </source>
</reference>
<name>A0A2T3N7Y7_9GAMM</name>
<evidence type="ECO:0000313" key="1">
    <source>
        <dbReference type="EMBL" id="PSW09230.1"/>
    </source>
</evidence>
<evidence type="ECO:0000313" key="2">
    <source>
        <dbReference type="Proteomes" id="UP000241346"/>
    </source>
</evidence>
<dbReference type="EMBL" id="PYMB01000016">
    <property type="protein sequence ID" value="PSW09230.1"/>
    <property type="molecule type" value="Genomic_DNA"/>
</dbReference>
<organism evidence="1 2">
    <name type="scientific">Photobacterium rosenbergii</name>
    <dbReference type="NCBI Taxonomy" id="294936"/>
    <lineage>
        <taxon>Bacteria</taxon>
        <taxon>Pseudomonadati</taxon>
        <taxon>Pseudomonadota</taxon>
        <taxon>Gammaproteobacteria</taxon>
        <taxon>Vibrionales</taxon>
        <taxon>Vibrionaceae</taxon>
        <taxon>Photobacterium</taxon>
    </lineage>
</organism>
<gene>
    <name evidence="1" type="ORF">C9J01_21640</name>
</gene>
<dbReference type="AlphaFoldDB" id="A0A2T3N7Y7"/>